<feature type="transmembrane region" description="Helical" evidence="6">
    <location>
        <begin position="340"/>
        <end position="358"/>
    </location>
</feature>
<dbReference type="PRINTS" id="PR01036">
    <property type="entry name" value="TCRTETB"/>
</dbReference>
<dbReference type="HOGENOM" id="CLU_000960_28_3_2"/>
<feature type="transmembrane region" description="Helical" evidence="6">
    <location>
        <begin position="95"/>
        <end position="116"/>
    </location>
</feature>
<reference evidence="8 9" key="2">
    <citation type="journal article" date="2011" name="Stand. Genomic Sci.">
        <title>Complete genome sequence of Ferroglobus placidus AEDII12DO.</title>
        <authorList>
            <person name="Anderson I."/>
            <person name="Risso C."/>
            <person name="Holmes D."/>
            <person name="Lucas S."/>
            <person name="Copeland A."/>
            <person name="Lapidus A."/>
            <person name="Cheng J.F."/>
            <person name="Bruce D."/>
            <person name="Goodwin L."/>
            <person name="Pitluck S."/>
            <person name="Saunders E."/>
            <person name="Brettin T."/>
            <person name="Detter J.C."/>
            <person name="Han C."/>
            <person name="Tapia R."/>
            <person name="Larimer F."/>
            <person name="Land M."/>
            <person name="Hauser L."/>
            <person name="Woyke T."/>
            <person name="Lovley D."/>
            <person name="Kyrpides N."/>
            <person name="Ivanova N."/>
        </authorList>
    </citation>
    <scope>NUCLEOTIDE SEQUENCE [LARGE SCALE GENOMIC DNA]</scope>
    <source>
        <strain evidence="9">DSM 10642 / AEDII12DO</strain>
    </source>
</reference>
<feature type="transmembrane region" description="Helical" evidence="6">
    <location>
        <begin position="315"/>
        <end position="334"/>
    </location>
</feature>
<accession>D3RZX2</accession>
<dbReference type="PROSITE" id="PS50850">
    <property type="entry name" value="MFS"/>
    <property type="match status" value="1"/>
</dbReference>
<evidence type="ECO:0000313" key="8">
    <source>
        <dbReference type="EMBL" id="ADC66035.1"/>
    </source>
</evidence>
<dbReference type="eggNOG" id="arCOG00143">
    <property type="taxonomic scope" value="Archaea"/>
</dbReference>
<dbReference type="PANTHER" id="PTHR42718:SF9">
    <property type="entry name" value="MAJOR FACILITATOR SUPERFAMILY MULTIDRUG TRANSPORTER MFSC"/>
    <property type="match status" value="1"/>
</dbReference>
<evidence type="ECO:0000256" key="2">
    <source>
        <dbReference type="ARBA" id="ARBA00022448"/>
    </source>
</evidence>
<dbReference type="OrthoDB" id="117970at2157"/>
<dbReference type="Gene3D" id="1.20.1720.10">
    <property type="entry name" value="Multidrug resistance protein D"/>
    <property type="match status" value="1"/>
</dbReference>
<feature type="transmembrane region" description="Helical" evidence="6">
    <location>
        <begin position="128"/>
        <end position="150"/>
    </location>
</feature>
<feature type="transmembrane region" description="Helical" evidence="6">
    <location>
        <begin position="70"/>
        <end position="89"/>
    </location>
</feature>
<dbReference type="PANTHER" id="PTHR42718">
    <property type="entry name" value="MAJOR FACILITATOR SUPERFAMILY MULTIDRUG TRANSPORTER MFSC"/>
    <property type="match status" value="1"/>
</dbReference>
<evidence type="ECO:0000256" key="5">
    <source>
        <dbReference type="ARBA" id="ARBA00023136"/>
    </source>
</evidence>
<keyword evidence="3 6" id="KW-0812">Transmembrane</keyword>
<feature type="transmembrane region" description="Helical" evidence="6">
    <location>
        <begin position="417"/>
        <end position="441"/>
    </location>
</feature>
<proteinExistence type="predicted"/>
<dbReference type="InterPro" id="IPR011701">
    <property type="entry name" value="MFS"/>
</dbReference>
<dbReference type="Proteomes" id="UP000002613">
    <property type="component" value="Chromosome"/>
</dbReference>
<feature type="transmembrane region" description="Helical" evidence="6">
    <location>
        <begin position="251"/>
        <end position="275"/>
    </location>
</feature>
<feature type="transmembrane region" description="Helical" evidence="6">
    <location>
        <begin position="37"/>
        <end position="58"/>
    </location>
</feature>
<dbReference type="EMBL" id="CP001899">
    <property type="protein sequence ID" value="ADC66035.1"/>
    <property type="molecule type" value="Genomic_DNA"/>
</dbReference>
<dbReference type="PaxDb" id="589924-Ferp_1895"/>
<dbReference type="SUPFAM" id="SSF103473">
    <property type="entry name" value="MFS general substrate transporter"/>
    <property type="match status" value="1"/>
</dbReference>
<dbReference type="GO" id="GO:0022857">
    <property type="term" value="F:transmembrane transporter activity"/>
    <property type="evidence" value="ECO:0007669"/>
    <property type="project" value="InterPro"/>
</dbReference>
<organism evidence="8 9">
    <name type="scientific">Ferroglobus placidus (strain DSM 10642 / AEDII12DO)</name>
    <dbReference type="NCBI Taxonomy" id="589924"/>
    <lineage>
        <taxon>Archaea</taxon>
        <taxon>Methanobacteriati</taxon>
        <taxon>Methanobacteriota</taxon>
        <taxon>Archaeoglobi</taxon>
        <taxon>Archaeoglobales</taxon>
        <taxon>Archaeoglobaceae</taxon>
        <taxon>Ferroglobus</taxon>
    </lineage>
</organism>
<name>D3RZX2_FERPA</name>
<feature type="transmembrane region" description="Helical" evidence="6">
    <location>
        <begin position="287"/>
        <end position="308"/>
    </location>
</feature>
<evidence type="ECO:0000256" key="4">
    <source>
        <dbReference type="ARBA" id="ARBA00022989"/>
    </source>
</evidence>
<dbReference type="FunFam" id="1.20.1250.20:FF:000503">
    <property type="entry name" value="Drug resistance transporter, EmrB/QacA subfamily"/>
    <property type="match status" value="1"/>
</dbReference>
<feature type="transmembrane region" description="Helical" evidence="6">
    <location>
        <begin position="213"/>
        <end position="230"/>
    </location>
</feature>
<dbReference type="InterPro" id="IPR020846">
    <property type="entry name" value="MFS_dom"/>
</dbReference>
<comment type="subcellular location">
    <subcellularLocation>
        <location evidence="1">Membrane</location>
        <topology evidence="1">Multi-pass membrane protein</topology>
    </subcellularLocation>
</comment>
<evidence type="ECO:0000256" key="1">
    <source>
        <dbReference type="ARBA" id="ARBA00004141"/>
    </source>
</evidence>
<feature type="transmembrane region" description="Helical" evidence="6">
    <location>
        <begin position="156"/>
        <end position="178"/>
    </location>
</feature>
<reference evidence="9" key="1">
    <citation type="submission" date="2010-02" db="EMBL/GenBank/DDBJ databases">
        <title>Complete sequence of Ferroglobus placidus DSM 10642.</title>
        <authorList>
            <consortium name="US DOE Joint Genome Institute"/>
            <person name="Lucas S."/>
            <person name="Copeland A."/>
            <person name="Lapidus A."/>
            <person name="Cheng J.-F."/>
            <person name="Bruce D."/>
            <person name="Goodwin L."/>
            <person name="Pitluck S."/>
            <person name="Saunders E."/>
            <person name="Brettin T."/>
            <person name="Detter J.C."/>
            <person name="Han C."/>
            <person name="Tapia R."/>
            <person name="Larimer F."/>
            <person name="Land M."/>
            <person name="Hauser L."/>
            <person name="Kyrpides N."/>
            <person name="Ivanova N."/>
            <person name="Holmes D."/>
            <person name="Lovley D."/>
            <person name="Kyrpides N."/>
            <person name="Anderson I.J."/>
            <person name="Woyke T."/>
        </authorList>
    </citation>
    <scope>NUCLEOTIDE SEQUENCE [LARGE SCALE GENOMIC DNA]</scope>
    <source>
        <strain evidence="9">DSM 10642 / AEDII12DO</strain>
    </source>
</reference>
<feature type="domain" description="Major facilitator superfamily (MFS) profile" evidence="7">
    <location>
        <begin position="4"/>
        <end position="447"/>
    </location>
</feature>
<dbReference type="CDD" id="cd17321">
    <property type="entry name" value="MFS_MMR_MDR_like"/>
    <property type="match status" value="1"/>
</dbReference>
<evidence type="ECO:0000313" key="9">
    <source>
        <dbReference type="Proteomes" id="UP000002613"/>
    </source>
</evidence>
<dbReference type="RefSeq" id="WP_012966374.1">
    <property type="nucleotide sequence ID" value="NC_013849.1"/>
</dbReference>
<dbReference type="GO" id="GO:0016020">
    <property type="term" value="C:membrane"/>
    <property type="evidence" value="ECO:0007669"/>
    <property type="project" value="UniProtKB-SubCell"/>
</dbReference>
<feature type="transmembrane region" description="Helical" evidence="6">
    <location>
        <begin position="379"/>
        <end position="405"/>
    </location>
</feature>
<gene>
    <name evidence="8" type="ordered locus">Ferp_1895</name>
</gene>
<dbReference type="AlphaFoldDB" id="D3RZX2"/>
<evidence type="ECO:0000256" key="3">
    <source>
        <dbReference type="ARBA" id="ARBA00022692"/>
    </source>
</evidence>
<dbReference type="STRING" id="589924.Ferp_1895"/>
<dbReference type="Pfam" id="PF07690">
    <property type="entry name" value="MFS_1"/>
    <property type="match status" value="2"/>
</dbReference>
<keyword evidence="9" id="KW-1185">Reference proteome</keyword>
<protein>
    <submittedName>
        <fullName evidence="8">Drug resistance transporter, EmrB/QacA subfamily</fullName>
    </submittedName>
</protein>
<feature type="transmembrane region" description="Helical" evidence="6">
    <location>
        <begin position="190"/>
        <end position="207"/>
    </location>
</feature>
<evidence type="ECO:0000256" key="6">
    <source>
        <dbReference type="SAM" id="Phobius"/>
    </source>
</evidence>
<dbReference type="InterPro" id="IPR036259">
    <property type="entry name" value="MFS_trans_sf"/>
</dbReference>
<keyword evidence="4 6" id="KW-1133">Transmembrane helix</keyword>
<evidence type="ECO:0000259" key="7">
    <source>
        <dbReference type="PROSITE" id="PS50850"/>
    </source>
</evidence>
<sequence>MRIVLFVITLASFLTPFTLSSVNVALPSIGREFGVDAITLNWIATSFLLSSAMFLVPFGRLADIKGRKRIFATGIAFFTLGSLFSALSTSAELLIAFRIFQGIGGAMIFSTGIAILTSVFPPSERGKVLGINVASVYTGLSLGPFFGGILTQNFGWRSVFLVNVPLGLLIAFLTYLKLKGEWAEARGEKFDVIGSLIYSATLISIMLGVSEFSIPLIIAGLILLVTFVLWESKVEHPVLEISLFRKNVTFTLSNLAALLNYSATFAVAFLLSLYLQYVKELTPQQAGFVLVAQPVIQAIFSPLAGWLSDRVEPRIVASTGMAINAFGLFVFSKLSETTPLNLILFNLMLMGFGFALFSSPNTNAIMSSVDRKFYGVASAILSTMRVLGQTMSMAVVMLVFAAFLGEVEITPEVYPTFIKSVQVCFIIFAILCLFGVFASLARGKVRN</sequence>
<dbReference type="GeneID" id="8779425"/>
<dbReference type="Gene3D" id="1.20.1250.20">
    <property type="entry name" value="MFS general substrate transporter like domains"/>
    <property type="match status" value="1"/>
</dbReference>
<dbReference type="KEGG" id="fpl:Ferp_1895"/>
<keyword evidence="2" id="KW-0813">Transport</keyword>
<keyword evidence="5 6" id="KW-0472">Membrane</keyword>